<sequence>DMFFYLGVGGGLVVVTRYTSCMILGYVGMENAGFRRLNLKEFQVVERIIATPLIGSICVDKMVWEEEQNGCYSVKSGYKLAMKCIFRNDKYHVDDEVEYDVHIFFTCASAQSSWQAAGLSSVLGSTSCQQGSVADKVFALCRNEDYTTIVHKLRSNDDHDVSIVSTNRWEKPRIGWLKCNVNAAFFVSAGRWVLAFAIIMWQQLTLSTEEGET</sequence>
<feature type="transmembrane region" description="Helical" evidence="1">
    <location>
        <begin position="6"/>
        <end position="27"/>
    </location>
</feature>
<reference evidence="2 3" key="2">
    <citation type="journal article" date="2017" name="Front. Plant Sci.">
        <title>Gene Classification and Mining of Molecular Markers Useful in Red Clover (Trifolium pratense) Breeding.</title>
        <authorList>
            <person name="Istvanek J."/>
            <person name="Dluhosova J."/>
            <person name="Dluhos P."/>
            <person name="Patkova L."/>
            <person name="Nedelnik J."/>
            <person name="Repkova J."/>
        </authorList>
    </citation>
    <scope>NUCLEOTIDE SEQUENCE [LARGE SCALE GENOMIC DNA]</scope>
    <source>
        <strain evidence="3">cv. Tatra</strain>
        <tissue evidence="2">Young leaves</tissue>
    </source>
</reference>
<comment type="caution">
    <text evidence="2">The sequence shown here is derived from an EMBL/GenBank/DDBJ whole genome shotgun (WGS) entry which is preliminary data.</text>
</comment>
<dbReference type="AlphaFoldDB" id="A0A2K3L3V9"/>
<feature type="transmembrane region" description="Helical" evidence="1">
    <location>
        <begin position="181"/>
        <end position="201"/>
    </location>
</feature>
<keyword evidence="1" id="KW-1133">Transmembrane helix</keyword>
<evidence type="ECO:0000313" key="2">
    <source>
        <dbReference type="EMBL" id="PNX73227.1"/>
    </source>
</evidence>
<proteinExistence type="predicted"/>
<accession>A0A2K3L3V9</accession>
<keyword evidence="1" id="KW-0812">Transmembrane</keyword>
<evidence type="ECO:0000313" key="3">
    <source>
        <dbReference type="Proteomes" id="UP000236291"/>
    </source>
</evidence>
<keyword evidence="1" id="KW-0472">Membrane</keyword>
<dbReference type="Proteomes" id="UP000236291">
    <property type="component" value="Unassembled WGS sequence"/>
</dbReference>
<organism evidence="2 3">
    <name type="scientific">Trifolium pratense</name>
    <name type="common">Red clover</name>
    <dbReference type="NCBI Taxonomy" id="57577"/>
    <lineage>
        <taxon>Eukaryota</taxon>
        <taxon>Viridiplantae</taxon>
        <taxon>Streptophyta</taxon>
        <taxon>Embryophyta</taxon>
        <taxon>Tracheophyta</taxon>
        <taxon>Spermatophyta</taxon>
        <taxon>Magnoliopsida</taxon>
        <taxon>eudicotyledons</taxon>
        <taxon>Gunneridae</taxon>
        <taxon>Pentapetalae</taxon>
        <taxon>rosids</taxon>
        <taxon>fabids</taxon>
        <taxon>Fabales</taxon>
        <taxon>Fabaceae</taxon>
        <taxon>Papilionoideae</taxon>
        <taxon>50 kb inversion clade</taxon>
        <taxon>NPAAA clade</taxon>
        <taxon>Hologalegina</taxon>
        <taxon>IRL clade</taxon>
        <taxon>Trifolieae</taxon>
        <taxon>Trifolium</taxon>
    </lineage>
</organism>
<name>A0A2K3L3V9_TRIPR</name>
<evidence type="ECO:0000256" key="1">
    <source>
        <dbReference type="SAM" id="Phobius"/>
    </source>
</evidence>
<gene>
    <name evidence="2" type="ORF">L195_g029126</name>
</gene>
<dbReference type="EMBL" id="ASHM01025717">
    <property type="protein sequence ID" value="PNX73227.1"/>
    <property type="molecule type" value="Genomic_DNA"/>
</dbReference>
<protein>
    <submittedName>
        <fullName evidence="2">Uncharacterized protein</fullName>
    </submittedName>
</protein>
<feature type="non-terminal residue" evidence="2">
    <location>
        <position position="1"/>
    </location>
</feature>
<reference evidence="2 3" key="1">
    <citation type="journal article" date="2014" name="Am. J. Bot.">
        <title>Genome assembly and annotation for red clover (Trifolium pratense; Fabaceae).</title>
        <authorList>
            <person name="Istvanek J."/>
            <person name="Jaros M."/>
            <person name="Krenek A."/>
            <person name="Repkova J."/>
        </authorList>
    </citation>
    <scope>NUCLEOTIDE SEQUENCE [LARGE SCALE GENOMIC DNA]</scope>
    <source>
        <strain evidence="3">cv. Tatra</strain>
        <tissue evidence="2">Young leaves</tissue>
    </source>
</reference>